<proteinExistence type="predicted"/>
<dbReference type="Proteomes" id="UP001642409">
    <property type="component" value="Unassembled WGS sequence"/>
</dbReference>
<sequence>MLGDVCSSVNCSINGQFSINGKCQCAIFKQFVVGENCVCPDNAFVLGNTCACPQYSSLIGTSCICNVIPNQVMLNGVCTCQTSGAIVKNGSCVCGTNAQNISNVCTCSVNSSLINEECVCNIIQGQIMLNGSCQCLPGQYIIDNQCRYEVQTSYFVCNQYIPVNNIQITAITSYHIFQQNYSNGYVFTSSNLLRDSFVQIADNAYSSTVQPLFQTQSAFTNIKIQIGTQTVNSGSIVSNQNTIVINQLYIISKTGTQMSVGAGNYLNILQQTVISANINNLILHIVVTLSQGNISLINELNGVVNLTSYQILGEYQSMGVVALIGISIVQTNLNINSLTFTPNSYNVGNYSSFFISFINMSTVKFNQVAIKLGNSTSYMISNEVQPNTQYYGYDTYVFGGLVMQSVHTSVHIQNLIYDCKVIFQVLSISDSGLLIGSIYNKTLPVQIQNLCFQHLQNSSTTGTSNFGLIGSMDAQLSFQHSSILLYIKCDWASTFGIIAYQNTSCVTTELSDLRINTVIQSSGWSIQVSSVLGTSYCQNILLQNIVVNGSNIRAKYFAGILVAGAQNNIAQIINSSIIKSNTSADSKCGGLFGTVSHVTIVIQNIIIESMRISCTDIRGIIVGEFESGSFNIQNSKSIGSNYINDIPLTNCLNFLNSWSITQC</sequence>
<gene>
    <name evidence="1" type="ORF">HINF_LOCUS50785</name>
    <name evidence="2" type="ORF">HINF_LOCUS50787</name>
    <name evidence="3" type="ORF">HINF_LOCUS75225</name>
    <name evidence="4" type="ORF">HINF_LOCUS75227</name>
</gene>
<evidence type="ECO:0000313" key="2">
    <source>
        <dbReference type="EMBL" id="CAI9963142.1"/>
    </source>
</evidence>
<evidence type="ECO:0000313" key="5">
    <source>
        <dbReference type="Proteomes" id="UP001642409"/>
    </source>
</evidence>
<dbReference type="AlphaFoldDB" id="A0AA86R784"/>
<dbReference type="EMBL" id="CATOUU010000965">
    <property type="protein sequence ID" value="CAI9963140.1"/>
    <property type="molecule type" value="Genomic_DNA"/>
</dbReference>
<organism evidence="1">
    <name type="scientific">Hexamita inflata</name>
    <dbReference type="NCBI Taxonomy" id="28002"/>
    <lineage>
        <taxon>Eukaryota</taxon>
        <taxon>Metamonada</taxon>
        <taxon>Diplomonadida</taxon>
        <taxon>Hexamitidae</taxon>
        <taxon>Hexamitinae</taxon>
        <taxon>Hexamita</taxon>
    </lineage>
</organism>
<comment type="caution">
    <text evidence="1">The sequence shown here is derived from an EMBL/GenBank/DDBJ whole genome shotgun (WGS) entry which is preliminary data.</text>
</comment>
<dbReference type="EMBL" id="CAXDID020000660">
    <property type="protein sequence ID" value="CAL6108982.1"/>
    <property type="molecule type" value="Genomic_DNA"/>
</dbReference>
<evidence type="ECO:0000313" key="1">
    <source>
        <dbReference type="EMBL" id="CAI9963140.1"/>
    </source>
</evidence>
<name>A0AA86R784_9EUKA</name>
<keyword evidence="5" id="KW-1185">Reference proteome</keyword>
<dbReference type="EMBL" id="CATOUU010000965">
    <property type="protein sequence ID" value="CAI9963142.1"/>
    <property type="molecule type" value="Genomic_DNA"/>
</dbReference>
<accession>A0AA86R784</accession>
<protein>
    <submittedName>
        <fullName evidence="1">Uncharacterized protein</fullName>
    </submittedName>
</protein>
<reference evidence="1" key="1">
    <citation type="submission" date="2023-06" db="EMBL/GenBank/DDBJ databases">
        <authorList>
            <person name="Kurt Z."/>
        </authorList>
    </citation>
    <scope>NUCLEOTIDE SEQUENCE</scope>
</reference>
<reference evidence="3 5" key="2">
    <citation type="submission" date="2024-07" db="EMBL/GenBank/DDBJ databases">
        <authorList>
            <person name="Akdeniz Z."/>
        </authorList>
    </citation>
    <scope>NUCLEOTIDE SEQUENCE [LARGE SCALE GENOMIC DNA]</scope>
</reference>
<evidence type="ECO:0000313" key="3">
    <source>
        <dbReference type="EMBL" id="CAL6108978.1"/>
    </source>
</evidence>
<evidence type="ECO:0000313" key="4">
    <source>
        <dbReference type="EMBL" id="CAL6108982.1"/>
    </source>
</evidence>
<dbReference type="EMBL" id="CAXDID020000660">
    <property type="protein sequence ID" value="CAL6108978.1"/>
    <property type="molecule type" value="Genomic_DNA"/>
</dbReference>